<name>A0ABD5PH79_9EURY</name>
<organism evidence="1 2">
    <name type="scientific">Halobium salinum</name>
    <dbReference type="NCBI Taxonomy" id="1364940"/>
    <lineage>
        <taxon>Archaea</taxon>
        <taxon>Methanobacteriati</taxon>
        <taxon>Methanobacteriota</taxon>
        <taxon>Stenosarchaea group</taxon>
        <taxon>Halobacteria</taxon>
        <taxon>Halobacteriales</taxon>
        <taxon>Haloferacaceae</taxon>
        <taxon>Halobium</taxon>
    </lineage>
</organism>
<dbReference type="AlphaFoldDB" id="A0ABD5PH79"/>
<dbReference type="Gene3D" id="3.20.20.30">
    <property type="entry name" value="Luciferase-like domain"/>
    <property type="match status" value="1"/>
</dbReference>
<accession>A0ABD5PH79</accession>
<proteinExistence type="predicted"/>
<dbReference type="InterPro" id="IPR036661">
    <property type="entry name" value="Luciferase-like_sf"/>
</dbReference>
<evidence type="ECO:0000313" key="1">
    <source>
        <dbReference type="EMBL" id="MFC4360068.1"/>
    </source>
</evidence>
<dbReference type="EMBL" id="JBHSDS010000010">
    <property type="protein sequence ID" value="MFC4360068.1"/>
    <property type="molecule type" value="Genomic_DNA"/>
</dbReference>
<reference evidence="1 2" key="1">
    <citation type="journal article" date="2019" name="Int. J. Syst. Evol. Microbiol.">
        <title>The Global Catalogue of Microorganisms (GCM) 10K type strain sequencing project: providing services to taxonomists for standard genome sequencing and annotation.</title>
        <authorList>
            <consortium name="The Broad Institute Genomics Platform"/>
            <consortium name="The Broad Institute Genome Sequencing Center for Infectious Disease"/>
            <person name="Wu L."/>
            <person name="Ma J."/>
        </authorList>
    </citation>
    <scope>NUCLEOTIDE SEQUENCE [LARGE SCALE GENOMIC DNA]</scope>
    <source>
        <strain evidence="1 2">CGMCC 1.12553</strain>
    </source>
</reference>
<protein>
    <submittedName>
        <fullName evidence="1">Luciferase</fullName>
    </submittedName>
</protein>
<dbReference type="Pfam" id="PF24114">
    <property type="entry name" value="DUF7388"/>
    <property type="match status" value="1"/>
</dbReference>
<sequence>MLTGEAGESRVALAGLDAVALKPAECDVRRALDLPLDTVTVDYEGREHVPDRETLATLAAEKRVRLTTPVRADGYDPLGDGELLAEIPDEVGRVVVAGHPAYLTDEERGRPVAPRLGAAREAAPDAWVGTEGVERVALAAGGPQYELLSRSTERDVRALRAAGFDGEVLVYAPTVLTDDEDAVLDAVGGYAARRRPVARALPDDADTDAAATGRAREVLSKAVRDYALVGAPETVGERVAALKEAGVDRVVGYPARGVADFSE</sequence>
<evidence type="ECO:0000313" key="2">
    <source>
        <dbReference type="Proteomes" id="UP001595921"/>
    </source>
</evidence>
<comment type="caution">
    <text evidence="1">The sequence shown here is derived from an EMBL/GenBank/DDBJ whole genome shotgun (WGS) entry which is preliminary data.</text>
</comment>
<dbReference type="RefSeq" id="WP_267623235.1">
    <property type="nucleotide sequence ID" value="NZ_JAODIW010000008.1"/>
</dbReference>
<dbReference type="InterPro" id="IPR055812">
    <property type="entry name" value="DUF7388"/>
</dbReference>
<gene>
    <name evidence="1" type="ORF">ACFO0N_19130</name>
</gene>
<dbReference type="Proteomes" id="UP001595921">
    <property type="component" value="Unassembled WGS sequence"/>
</dbReference>
<keyword evidence="2" id="KW-1185">Reference proteome</keyword>
<dbReference type="SUPFAM" id="SSF51679">
    <property type="entry name" value="Bacterial luciferase-like"/>
    <property type="match status" value="1"/>
</dbReference>